<reference evidence="2" key="2">
    <citation type="journal article" date="2015" name="Data Brief">
        <title>Shoot transcriptome of the giant reed, Arundo donax.</title>
        <authorList>
            <person name="Barrero R.A."/>
            <person name="Guerrero F.D."/>
            <person name="Moolhuijzen P."/>
            <person name="Goolsby J.A."/>
            <person name="Tidwell J."/>
            <person name="Bellgard S.E."/>
            <person name="Bellgard M.I."/>
        </authorList>
    </citation>
    <scope>NUCLEOTIDE SEQUENCE</scope>
    <source>
        <tissue evidence="2">Shoot tissue taken approximately 20 cm above the soil surface</tissue>
    </source>
</reference>
<sequence length="69" mass="7972">MPRTNYVLVPIKQSLWQLLFSLHLFNLNRCADLLPAPYGNECWYHNPRTVCADEVCPEVERTGPEVEAI</sequence>
<dbReference type="AlphaFoldDB" id="A0A0A9CNS8"/>
<organism evidence="2">
    <name type="scientific">Arundo donax</name>
    <name type="common">Giant reed</name>
    <name type="synonym">Donax arundinaceus</name>
    <dbReference type="NCBI Taxonomy" id="35708"/>
    <lineage>
        <taxon>Eukaryota</taxon>
        <taxon>Viridiplantae</taxon>
        <taxon>Streptophyta</taxon>
        <taxon>Embryophyta</taxon>
        <taxon>Tracheophyta</taxon>
        <taxon>Spermatophyta</taxon>
        <taxon>Magnoliopsida</taxon>
        <taxon>Liliopsida</taxon>
        <taxon>Poales</taxon>
        <taxon>Poaceae</taxon>
        <taxon>PACMAD clade</taxon>
        <taxon>Arundinoideae</taxon>
        <taxon>Arundineae</taxon>
        <taxon>Arundo</taxon>
    </lineage>
</organism>
<proteinExistence type="predicted"/>
<evidence type="ECO:0000313" key="2">
    <source>
        <dbReference type="EMBL" id="JAD76083.1"/>
    </source>
</evidence>
<feature type="signal peptide" evidence="1">
    <location>
        <begin position="1"/>
        <end position="30"/>
    </location>
</feature>
<dbReference type="EMBL" id="GBRH01221812">
    <property type="protein sequence ID" value="JAD76083.1"/>
    <property type="molecule type" value="Transcribed_RNA"/>
</dbReference>
<name>A0A0A9CNS8_ARUDO</name>
<evidence type="ECO:0008006" key="3">
    <source>
        <dbReference type="Google" id="ProtNLM"/>
    </source>
</evidence>
<protein>
    <recommendedName>
        <fullName evidence="3">Secreted protein</fullName>
    </recommendedName>
</protein>
<keyword evidence="1" id="KW-0732">Signal</keyword>
<reference evidence="2" key="1">
    <citation type="submission" date="2014-09" db="EMBL/GenBank/DDBJ databases">
        <authorList>
            <person name="Magalhaes I.L.F."/>
            <person name="Oliveira U."/>
            <person name="Santos F.R."/>
            <person name="Vidigal T.H.D.A."/>
            <person name="Brescovit A.D."/>
            <person name="Santos A.J."/>
        </authorList>
    </citation>
    <scope>NUCLEOTIDE SEQUENCE</scope>
    <source>
        <tissue evidence="2">Shoot tissue taken approximately 20 cm above the soil surface</tissue>
    </source>
</reference>
<evidence type="ECO:0000256" key="1">
    <source>
        <dbReference type="SAM" id="SignalP"/>
    </source>
</evidence>
<accession>A0A0A9CNS8</accession>
<feature type="chain" id="PRO_5002046115" description="Secreted protein" evidence="1">
    <location>
        <begin position="31"/>
        <end position="69"/>
    </location>
</feature>